<comment type="caution">
    <text evidence="1">The sequence shown here is derived from an EMBL/GenBank/DDBJ whole genome shotgun (WGS) entry which is preliminary data.</text>
</comment>
<dbReference type="Pfam" id="PF08982">
    <property type="entry name" value="AtaL"/>
    <property type="match status" value="1"/>
</dbReference>
<gene>
    <name evidence="1" type="ORF">B0H16DRAFT_1362724</name>
</gene>
<accession>A0AAD7NTE7</accession>
<proteinExistence type="predicted"/>
<dbReference type="EMBL" id="JARKIB010000012">
    <property type="protein sequence ID" value="KAJ7773821.1"/>
    <property type="molecule type" value="Genomic_DNA"/>
</dbReference>
<name>A0AAD7NTE7_9AGAR</name>
<dbReference type="SUPFAM" id="SSF55961">
    <property type="entry name" value="Bet v1-like"/>
    <property type="match status" value="1"/>
</dbReference>
<sequence>MAYSFAATRPVNPPGATPILTEEQLWKGLEYKARNPTVFFPMITGTNMKSDEGNKFERDSTLDNGAVITEHMELHAPTVVYAEMSIGWRVTNMISYGPADELFLTISTANGIPGVAPDKPKPSAQELNAMSANGFEKTLSVIRELAKEGKL</sequence>
<protein>
    <submittedName>
        <fullName evidence="1">DUF1857-domain-containing protein</fullName>
    </submittedName>
</protein>
<dbReference type="InterPro" id="IPR015075">
    <property type="entry name" value="AtaL"/>
</dbReference>
<dbReference type="Proteomes" id="UP001215598">
    <property type="component" value="Unassembled WGS sequence"/>
</dbReference>
<dbReference type="InterPro" id="IPR023393">
    <property type="entry name" value="START-like_dom_sf"/>
</dbReference>
<dbReference type="Gene3D" id="3.30.530.20">
    <property type="match status" value="1"/>
</dbReference>
<evidence type="ECO:0000313" key="2">
    <source>
        <dbReference type="Proteomes" id="UP001215598"/>
    </source>
</evidence>
<organism evidence="1 2">
    <name type="scientific">Mycena metata</name>
    <dbReference type="NCBI Taxonomy" id="1033252"/>
    <lineage>
        <taxon>Eukaryota</taxon>
        <taxon>Fungi</taxon>
        <taxon>Dikarya</taxon>
        <taxon>Basidiomycota</taxon>
        <taxon>Agaricomycotina</taxon>
        <taxon>Agaricomycetes</taxon>
        <taxon>Agaricomycetidae</taxon>
        <taxon>Agaricales</taxon>
        <taxon>Marasmiineae</taxon>
        <taxon>Mycenaceae</taxon>
        <taxon>Mycena</taxon>
    </lineage>
</organism>
<reference evidence="1" key="1">
    <citation type="submission" date="2023-03" db="EMBL/GenBank/DDBJ databases">
        <title>Massive genome expansion in bonnet fungi (Mycena s.s.) driven by repeated elements and novel gene families across ecological guilds.</title>
        <authorList>
            <consortium name="Lawrence Berkeley National Laboratory"/>
            <person name="Harder C.B."/>
            <person name="Miyauchi S."/>
            <person name="Viragh M."/>
            <person name="Kuo A."/>
            <person name="Thoen E."/>
            <person name="Andreopoulos B."/>
            <person name="Lu D."/>
            <person name="Skrede I."/>
            <person name="Drula E."/>
            <person name="Henrissat B."/>
            <person name="Morin E."/>
            <person name="Kohler A."/>
            <person name="Barry K."/>
            <person name="LaButti K."/>
            <person name="Morin E."/>
            <person name="Salamov A."/>
            <person name="Lipzen A."/>
            <person name="Mereny Z."/>
            <person name="Hegedus B."/>
            <person name="Baldrian P."/>
            <person name="Stursova M."/>
            <person name="Weitz H."/>
            <person name="Taylor A."/>
            <person name="Grigoriev I.V."/>
            <person name="Nagy L.G."/>
            <person name="Martin F."/>
            <person name="Kauserud H."/>
        </authorList>
    </citation>
    <scope>NUCLEOTIDE SEQUENCE</scope>
    <source>
        <strain evidence="1">CBHHK182m</strain>
    </source>
</reference>
<keyword evidence="2" id="KW-1185">Reference proteome</keyword>
<dbReference type="AlphaFoldDB" id="A0AAD7NTE7"/>
<evidence type="ECO:0000313" key="1">
    <source>
        <dbReference type="EMBL" id="KAJ7773821.1"/>
    </source>
</evidence>